<reference evidence="2 3" key="1">
    <citation type="submission" date="2020-02" db="EMBL/GenBank/DDBJ databases">
        <title>Acidophilic actinobacteria isolated from forest soil.</title>
        <authorList>
            <person name="Golinska P."/>
        </authorList>
    </citation>
    <scope>NUCLEOTIDE SEQUENCE [LARGE SCALE GENOMIC DNA]</scope>
    <source>
        <strain evidence="2 3">NL8</strain>
    </source>
</reference>
<dbReference type="RefSeq" id="WP_212019165.1">
    <property type="nucleotide sequence ID" value="NZ_JAAFYZ010000226.1"/>
</dbReference>
<evidence type="ECO:0000256" key="1">
    <source>
        <dbReference type="SAM" id="SignalP"/>
    </source>
</evidence>
<comment type="caution">
    <text evidence="2">The sequence shown here is derived from an EMBL/GenBank/DDBJ whole genome shotgun (WGS) entry which is preliminary data.</text>
</comment>
<evidence type="ECO:0008006" key="4">
    <source>
        <dbReference type="Google" id="ProtNLM"/>
    </source>
</evidence>
<dbReference type="Proteomes" id="UP000730482">
    <property type="component" value="Unassembled WGS sequence"/>
</dbReference>
<dbReference type="EMBL" id="JAAFYZ010000226">
    <property type="protein sequence ID" value="MBS2553021.1"/>
    <property type="molecule type" value="Genomic_DNA"/>
</dbReference>
<name>A0ABS5L3X4_9ACTN</name>
<proteinExistence type="predicted"/>
<sequence>MTLRRTLALSAAPAVLVLGAAGTASADGHGYRHGDTVRADGTRVTASAVHHTLPSAVSPRGNNSAWVVGVGQCDIASNSDCWSYIDPNNGTPCPSGHFCIYTSTAAGPGVKVFSFYHCTNGGSEWALKDWQGPGLADNNNSGGGHGYLKGVNHNVLVDLAPGGSGDYDFTPVWYVRAC</sequence>
<organism evidence="2 3">
    <name type="scientific">Catenulispora pinistramenti</name>
    <dbReference type="NCBI Taxonomy" id="2705254"/>
    <lineage>
        <taxon>Bacteria</taxon>
        <taxon>Bacillati</taxon>
        <taxon>Actinomycetota</taxon>
        <taxon>Actinomycetes</taxon>
        <taxon>Catenulisporales</taxon>
        <taxon>Catenulisporaceae</taxon>
        <taxon>Catenulispora</taxon>
    </lineage>
</organism>
<evidence type="ECO:0000313" key="3">
    <source>
        <dbReference type="Proteomes" id="UP000730482"/>
    </source>
</evidence>
<protein>
    <recommendedName>
        <fullName evidence="4">Secreted protein</fullName>
    </recommendedName>
</protein>
<keyword evidence="1" id="KW-0732">Signal</keyword>
<gene>
    <name evidence="2" type="ORF">KGQ19_39830</name>
</gene>
<feature type="chain" id="PRO_5046937334" description="Secreted protein" evidence="1">
    <location>
        <begin position="27"/>
        <end position="178"/>
    </location>
</feature>
<feature type="signal peptide" evidence="1">
    <location>
        <begin position="1"/>
        <end position="26"/>
    </location>
</feature>
<evidence type="ECO:0000313" key="2">
    <source>
        <dbReference type="EMBL" id="MBS2553021.1"/>
    </source>
</evidence>
<accession>A0ABS5L3X4</accession>
<keyword evidence="3" id="KW-1185">Reference proteome</keyword>